<evidence type="ECO:0000313" key="2">
    <source>
        <dbReference type="Proteomes" id="UP001163603"/>
    </source>
</evidence>
<evidence type="ECO:0000313" key="1">
    <source>
        <dbReference type="EMBL" id="KAJ0040103.1"/>
    </source>
</evidence>
<gene>
    <name evidence="1" type="ORF">Pint_28446</name>
</gene>
<name>A0ACC0YNQ6_9ROSI</name>
<proteinExistence type="predicted"/>
<dbReference type="EMBL" id="CM047740">
    <property type="protein sequence ID" value="KAJ0040103.1"/>
    <property type="molecule type" value="Genomic_DNA"/>
</dbReference>
<organism evidence="1 2">
    <name type="scientific">Pistacia integerrima</name>
    <dbReference type="NCBI Taxonomy" id="434235"/>
    <lineage>
        <taxon>Eukaryota</taxon>
        <taxon>Viridiplantae</taxon>
        <taxon>Streptophyta</taxon>
        <taxon>Embryophyta</taxon>
        <taxon>Tracheophyta</taxon>
        <taxon>Spermatophyta</taxon>
        <taxon>Magnoliopsida</taxon>
        <taxon>eudicotyledons</taxon>
        <taxon>Gunneridae</taxon>
        <taxon>Pentapetalae</taxon>
        <taxon>rosids</taxon>
        <taxon>malvids</taxon>
        <taxon>Sapindales</taxon>
        <taxon>Anacardiaceae</taxon>
        <taxon>Pistacia</taxon>
    </lineage>
</organism>
<dbReference type="Proteomes" id="UP001163603">
    <property type="component" value="Chromosome 5"/>
</dbReference>
<reference evidence="2" key="1">
    <citation type="journal article" date="2023" name="G3 (Bethesda)">
        <title>Genome assembly and association tests identify interacting loci associated with vigor, precocity, and sex in interspecific pistachio rootstocks.</title>
        <authorList>
            <person name="Palmer W."/>
            <person name="Jacygrad E."/>
            <person name="Sagayaradj S."/>
            <person name="Cavanaugh K."/>
            <person name="Han R."/>
            <person name="Bertier L."/>
            <person name="Beede B."/>
            <person name="Kafkas S."/>
            <person name="Golino D."/>
            <person name="Preece J."/>
            <person name="Michelmore R."/>
        </authorList>
    </citation>
    <scope>NUCLEOTIDE SEQUENCE [LARGE SCALE GENOMIC DNA]</scope>
</reference>
<comment type="caution">
    <text evidence="1">The sequence shown here is derived from an EMBL/GenBank/DDBJ whole genome shotgun (WGS) entry which is preliminary data.</text>
</comment>
<accession>A0ACC0YNQ6</accession>
<keyword evidence="2" id="KW-1185">Reference proteome</keyword>
<protein>
    <submittedName>
        <fullName evidence="1">Uncharacterized protein</fullName>
    </submittedName>
</protein>
<sequence length="28" mass="3307">MMKRAFEGSQAEPICLRRCTGPIRSRRR</sequence>